<dbReference type="OrthoDB" id="3477511at2"/>
<dbReference type="InterPro" id="IPR006683">
    <property type="entry name" value="Thioestr_dom"/>
</dbReference>
<dbReference type="InterPro" id="IPR003736">
    <property type="entry name" value="PAAI_dom"/>
</dbReference>
<name>A0A1M7IYI1_9RHOB</name>
<evidence type="ECO:0000256" key="1">
    <source>
        <dbReference type="ARBA" id="ARBA00008324"/>
    </source>
</evidence>
<reference evidence="4 5" key="1">
    <citation type="submission" date="2016-11" db="EMBL/GenBank/DDBJ databases">
        <authorList>
            <person name="Jaros S."/>
            <person name="Januszkiewicz K."/>
            <person name="Wedrychowicz H."/>
        </authorList>
    </citation>
    <scope>NUCLEOTIDE SEQUENCE [LARGE SCALE GENOMIC DNA]</scope>
    <source>
        <strain evidence="4 5">DSM 29589</strain>
    </source>
</reference>
<comment type="similarity">
    <text evidence="1">Belongs to the thioesterase PaaI family.</text>
</comment>
<dbReference type="NCBIfam" id="TIGR00369">
    <property type="entry name" value="unchar_dom_1"/>
    <property type="match status" value="1"/>
</dbReference>
<keyword evidence="2" id="KW-0378">Hydrolase</keyword>
<dbReference type="SUPFAM" id="SSF54637">
    <property type="entry name" value="Thioesterase/thiol ester dehydrase-isomerase"/>
    <property type="match status" value="1"/>
</dbReference>
<keyword evidence="5" id="KW-1185">Reference proteome</keyword>
<evidence type="ECO:0000259" key="3">
    <source>
        <dbReference type="Pfam" id="PF03061"/>
    </source>
</evidence>
<dbReference type="InterPro" id="IPR039298">
    <property type="entry name" value="ACOT13"/>
</dbReference>
<dbReference type="PANTHER" id="PTHR21660:SF1">
    <property type="entry name" value="ACYL-COENZYME A THIOESTERASE 13"/>
    <property type="match status" value="1"/>
</dbReference>
<gene>
    <name evidence="4" type="ORF">SAMN05444398_11741</name>
</gene>
<dbReference type="Pfam" id="PF03061">
    <property type="entry name" value="4HBT"/>
    <property type="match status" value="1"/>
</dbReference>
<feature type="domain" description="Thioesterase" evidence="3">
    <location>
        <begin position="47"/>
        <end position="123"/>
    </location>
</feature>
<evidence type="ECO:0000313" key="4">
    <source>
        <dbReference type="EMBL" id="SHM45761.1"/>
    </source>
</evidence>
<dbReference type="Gene3D" id="3.10.129.10">
    <property type="entry name" value="Hotdog Thioesterase"/>
    <property type="match status" value="1"/>
</dbReference>
<protein>
    <submittedName>
        <fullName evidence="4">Uncharacterized domain 1-containing protein</fullName>
    </submittedName>
</protein>
<accession>A0A1M7IYI1</accession>
<dbReference type="RefSeq" id="WP_073037241.1">
    <property type="nucleotide sequence ID" value="NZ_BMLR01000017.1"/>
</dbReference>
<dbReference type="GO" id="GO:0047617">
    <property type="term" value="F:fatty acyl-CoA hydrolase activity"/>
    <property type="evidence" value="ECO:0007669"/>
    <property type="project" value="InterPro"/>
</dbReference>
<dbReference type="CDD" id="cd03443">
    <property type="entry name" value="PaaI_thioesterase"/>
    <property type="match status" value="1"/>
</dbReference>
<evidence type="ECO:0000313" key="5">
    <source>
        <dbReference type="Proteomes" id="UP000183974"/>
    </source>
</evidence>
<dbReference type="STRING" id="337701.SAMN05444398_11741"/>
<proteinExistence type="inferred from homology"/>
<dbReference type="EMBL" id="FRBR01000017">
    <property type="protein sequence ID" value="SHM45761.1"/>
    <property type="molecule type" value="Genomic_DNA"/>
</dbReference>
<dbReference type="Proteomes" id="UP000183974">
    <property type="component" value="Unassembled WGS sequence"/>
</dbReference>
<organism evidence="4 5">
    <name type="scientific">Roseovarius pacificus</name>
    <dbReference type="NCBI Taxonomy" id="337701"/>
    <lineage>
        <taxon>Bacteria</taxon>
        <taxon>Pseudomonadati</taxon>
        <taxon>Pseudomonadota</taxon>
        <taxon>Alphaproteobacteria</taxon>
        <taxon>Rhodobacterales</taxon>
        <taxon>Roseobacteraceae</taxon>
        <taxon>Roseovarius</taxon>
    </lineage>
</organism>
<evidence type="ECO:0000256" key="2">
    <source>
        <dbReference type="ARBA" id="ARBA00022801"/>
    </source>
</evidence>
<sequence length="143" mass="15420">MNDDNSHLFEAPSAIATHLGIEMTGWRKGWARVETANSPNIQNRQGLPHGGLHATLLDTAMGFAGCFTGDPNLHQMALTLSMTVNYLGQAQGERLIATARVTGGGRKTYFAESEVRDETGALLATATGVFRYRGAPYRDTPPD</sequence>
<dbReference type="PANTHER" id="PTHR21660">
    <property type="entry name" value="THIOESTERASE SUPERFAMILY MEMBER-RELATED"/>
    <property type="match status" value="1"/>
</dbReference>
<dbReference type="AlphaFoldDB" id="A0A1M7IYI1"/>
<dbReference type="InterPro" id="IPR029069">
    <property type="entry name" value="HotDog_dom_sf"/>
</dbReference>